<dbReference type="VEuPathDB" id="FungiDB:PYU1_G008257"/>
<dbReference type="PROSITE" id="PS00498">
    <property type="entry name" value="TYROSINASE_2"/>
    <property type="match status" value="1"/>
</dbReference>
<dbReference type="AlphaFoldDB" id="K3WTH9"/>
<reference evidence="3" key="1">
    <citation type="journal article" date="2010" name="Genome Biol.">
        <title>Genome sequence of the necrotrophic plant pathogen Pythium ultimum reveals original pathogenicity mechanisms and effector repertoire.</title>
        <authorList>
            <person name="Levesque C.A."/>
            <person name="Brouwer H."/>
            <person name="Cano L."/>
            <person name="Hamilton J.P."/>
            <person name="Holt C."/>
            <person name="Huitema E."/>
            <person name="Raffaele S."/>
            <person name="Robideau G.P."/>
            <person name="Thines M."/>
            <person name="Win J."/>
            <person name="Zerillo M.M."/>
            <person name="Beakes G.W."/>
            <person name="Boore J.L."/>
            <person name="Busam D."/>
            <person name="Dumas B."/>
            <person name="Ferriera S."/>
            <person name="Fuerstenberg S.I."/>
            <person name="Gachon C.M."/>
            <person name="Gaulin E."/>
            <person name="Govers F."/>
            <person name="Grenville-Briggs L."/>
            <person name="Horner N."/>
            <person name="Hostetler J."/>
            <person name="Jiang R.H."/>
            <person name="Johnson J."/>
            <person name="Krajaejun T."/>
            <person name="Lin H."/>
            <person name="Meijer H.J."/>
            <person name="Moore B."/>
            <person name="Morris P."/>
            <person name="Phuntmart V."/>
            <person name="Puiu D."/>
            <person name="Shetty J."/>
            <person name="Stajich J.E."/>
            <person name="Tripathy S."/>
            <person name="Wawra S."/>
            <person name="van West P."/>
            <person name="Whitty B.R."/>
            <person name="Coutinho P.M."/>
            <person name="Henrissat B."/>
            <person name="Martin F."/>
            <person name="Thomas P.D."/>
            <person name="Tyler B.M."/>
            <person name="De Vries R.P."/>
            <person name="Kamoun S."/>
            <person name="Yandell M."/>
            <person name="Tisserat N."/>
            <person name="Buell C.R."/>
        </authorList>
    </citation>
    <scope>NUCLEOTIDE SEQUENCE</scope>
    <source>
        <strain evidence="3">DAOM:BR144</strain>
    </source>
</reference>
<sequence length="183" mass="20651">MTISPMKDPHDSLRWLLENNYHGDVHMTLGGTMGTIASSFDPVFYGHHGTVDLLQFIHNRCSYGNKASRRFDVFSRCTVSTDSGLITITPGDKITMTSCLLVRKYFDGLDYTYAQFANAEKIPGNSYRYQVDGYLNTLLKLQGIVSYPVDDVVNKENAPVYEIMNTLVTCGNELMQRKPNMTQ</sequence>
<dbReference type="EMBL" id="GL376619">
    <property type="status" value="NOT_ANNOTATED_CDS"/>
    <property type="molecule type" value="Genomic_DNA"/>
</dbReference>
<evidence type="ECO:0000313" key="2">
    <source>
        <dbReference type="EnsemblProtists" id="PYU1_T008273"/>
    </source>
</evidence>
<feature type="domain" description="Tyrosinase copper-binding" evidence="1">
    <location>
        <begin position="41"/>
        <end position="52"/>
    </location>
</feature>
<dbReference type="SUPFAM" id="SSF48056">
    <property type="entry name" value="Di-copper centre-containing domain"/>
    <property type="match status" value="1"/>
</dbReference>
<dbReference type="STRING" id="431595.K3WTH9"/>
<dbReference type="Gene3D" id="1.10.1280.10">
    <property type="entry name" value="Di-copper center containing domain from catechol oxidase"/>
    <property type="match status" value="1"/>
</dbReference>
<accession>K3WTH9</accession>
<dbReference type="Pfam" id="PF00264">
    <property type="entry name" value="Tyrosinase"/>
    <property type="match status" value="1"/>
</dbReference>
<dbReference type="Proteomes" id="UP000019132">
    <property type="component" value="Unassembled WGS sequence"/>
</dbReference>
<reference evidence="2" key="3">
    <citation type="submission" date="2015-02" db="UniProtKB">
        <authorList>
            <consortium name="EnsemblProtists"/>
        </authorList>
    </citation>
    <scope>IDENTIFICATION</scope>
    <source>
        <strain evidence="2">DAOM BR144</strain>
    </source>
</reference>
<name>K3WTH9_GLOUD</name>
<evidence type="ECO:0000313" key="3">
    <source>
        <dbReference type="Proteomes" id="UP000019132"/>
    </source>
</evidence>
<reference evidence="3" key="2">
    <citation type="submission" date="2010-04" db="EMBL/GenBank/DDBJ databases">
        <authorList>
            <person name="Buell R."/>
            <person name="Hamilton J."/>
            <person name="Hostetler J."/>
        </authorList>
    </citation>
    <scope>NUCLEOTIDE SEQUENCE [LARGE SCALE GENOMIC DNA]</scope>
    <source>
        <strain evidence="3">DAOM:BR144</strain>
    </source>
</reference>
<dbReference type="HOGENOM" id="CLU_1478824_0_0_1"/>
<protein>
    <recommendedName>
        <fullName evidence="1">Tyrosinase copper-binding domain-containing protein</fullName>
    </recommendedName>
</protein>
<proteinExistence type="predicted"/>
<organism evidence="2 3">
    <name type="scientific">Globisporangium ultimum (strain ATCC 200006 / CBS 805.95 / DAOM BR144)</name>
    <name type="common">Pythium ultimum</name>
    <dbReference type="NCBI Taxonomy" id="431595"/>
    <lineage>
        <taxon>Eukaryota</taxon>
        <taxon>Sar</taxon>
        <taxon>Stramenopiles</taxon>
        <taxon>Oomycota</taxon>
        <taxon>Peronosporomycetes</taxon>
        <taxon>Pythiales</taxon>
        <taxon>Pythiaceae</taxon>
        <taxon>Globisporangium</taxon>
    </lineage>
</organism>
<dbReference type="InParanoid" id="K3WTH9"/>
<dbReference type="EnsemblProtists" id="PYU1_T008273">
    <property type="protein sequence ID" value="PYU1_T008273"/>
    <property type="gene ID" value="PYU1_G008257"/>
</dbReference>
<dbReference type="InterPro" id="IPR008922">
    <property type="entry name" value="Di-copper_centre_dom_sf"/>
</dbReference>
<keyword evidence="3" id="KW-1185">Reference proteome</keyword>
<dbReference type="InterPro" id="IPR002227">
    <property type="entry name" value="Tyrosinase_Cu-bd"/>
</dbReference>
<dbReference type="GO" id="GO:0016491">
    <property type="term" value="F:oxidoreductase activity"/>
    <property type="evidence" value="ECO:0007669"/>
    <property type="project" value="InterPro"/>
</dbReference>
<evidence type="ECO:0000259" key="1">
    <source>
        <dbReference type="PROSITE" id="PS00498"/>
    </source>
</evidence>